<dbReference type="CDD" id="cd14820">
    <property type="entry name" value="TRAX"/>
    <property type="match status" value="1"/>
</dbReference>
<dbReference type="Proteomes" id="UP000266622">
    <property type="component" value="Unassembled WGS sequence"/>
</dbReference>
<gene>
    <name evidence="3" type="ORF">BXU00_03440</name>
</gene>
<dbReference type="InterPro" id="IPR036081">
    <property type="entry name" value="Translin_sf"/>
</dbReference>
<feature type="binding site" evidence="1">
    <location>
        <position position="88"/>
    </location>
    <ligand>
        <name>Mg(2+)</name>
        <dbReference type="ChEBI" id="CHEBI:18420"/>
    </ligand>
</feature>
<name>A0A397WLU1_9ARCH</name>
<keyword evidence="2" id="KW-0175">Coiled coil</keyword>
<dbReference type="SUPFAM" id="SSF74784">
    <property type="entry name" value="Translin"/>
    <property type="match status" value="1"/>
</dbReference>
<feature type="coiled-coil region" evidence="2">
    <location>
        <begin position="8"/>
        <end position="71"/>
    </location>
</feature>
<dbReference type="Pfam" id="PF01997">
    <property type="entry name" value="Translin"/>
    <property type="match status" value="1"/>
</dbReference>
<dbReference type="GO" id="GO:0046872">
    <property type="term" value="F:metal ion binding"/>
    <property type="evidence" value="ECO:0007669"/>
    <property type="project" value="UniProtKB-KW"/>
</dbReference>
<evidence type="ECO:0000256" key="2">
    <source>
        <dbReference type="SAM" id="Coils"/>
    </source>
</evidence>
<dbReference type="GO" id="GO:0043565">
    <property type="term" value="F:sequence-specific DNA binding"/>
    <property type="evidence" value="ECO:0007669"/>
    <property type="project" value="InterPro"/>
</dbReference>
<evidence type="ECO:0000256" key="1">
    <source>
        <dbReference type="PIRSR" id="PIRSR602848-1"/>
    </source>
</evidence>
<keyword evidence="1" id="KW-0479">Metal-binding</keyword>
<organism evidence="3 4">
    <name type="scientific">Candidatus Nanoclepta minutus</name>
    <dbReference type="NCBI Taxonomy" id="1940235"/>
    <lineage>
        <taxon>Archaea</taxon>
        <taxon>Nanobdellota</taxon>
        <taxon>Candidatus Nanoclepta</taxon>
    </lineage>
</organism>
<dbReference type="AlphaFoldDB" id="A0A397WLU1"/>
<dbReference type="EMBL" id="MWMI01000009">
    <property type="protein sequence ID" value="RIB35064.1"/>
    <property type="molecule type" value="Genomic_DNA"/>
</dbReference>
<evidence type="ECO:0000313" key="4">
    <source>
        <dbReference type="Proteomes" id="UP000266622"/>
    </source>
</evidence>
<protein>
    <submittedName>
        <fullName evidence="3">Haloacid dehalogenase</fullName>
    </submittedName>
</protein>
<comment type="caution">
    <text evidence="3">The sequence shown here is derived from an EMBL/GenBank/DDBJ whole genome shotgun (WGS) entry which is preliminary data.</text>
</comment>
<accession>A0A397WLU1</accession>
<dbReference type="PANTHER" id="PTHR10741">
    <property type="entry name" value="TRANSLIN AND TRANSLIN ASSOCIATED PROTEIN X"/>
    <property type="match status" value="1"/>
</dbReference>
<proteinExistence type="predicted"/>
<dbReference type="Gene3D" id="1.20.58.2140">
    <property type="match status" value="1"/>
</dbReference>
<dbReference type="InterPro" id="IPR002848">
    <property type="entry name" value="Translin_fam"/>
</dbReference>
<sequence length="191" mass="23012">MALDSEYIEKLKKRFGELDEVKNEVINKSIKITRLSKSIIYSLIRDNKEDAEKYIKEIDKEVNEIKEYLSEYPFLYPNISVALQEYAEALIFYYYLTKEILPTHEELGIDEFSYINGLMEFTGELSRKATEEMIKNNLDFAIKVRKLIEDIYLKMLYIEFKNFDLRKKVDYVANNLNWLNEKIFYKTLFRR</sequence>
<evidence type="ECO:0000313" key="3">
    <source>
        <dbReference type="EMBL" id="RIB35064.1"/>
    </source>
</evidence>
<reference evidence="3 4" key="1">
    <citation type="journal article" date="2018" name="Syst. Appl. Microbiol.">
        <title>A new symbiotic nanoarchaeote (Candidatus Nanoclepta minutus) and its host (Zestosphaera tikiterensis gen. nov., sp. nov.) from a New Zealand hot spring.</title>
        <authorList>
            <person name="St John E."/>
            <person name="Liu Y."/>
            <person name="Podar M."/>
            <person name="Stott M.B."/>
            <person name="Meneghin J."/>
            <person name="Chen Z."/>
            <person name="Lagutin K."/>
            <person name="Mitchell K."/>
            <person name="Reysenbach A.L."/>
        </authorList>
    </citation>
    <scope>NUCLEOTIDE SEQUENCE [LARGE SCALE GENOMIC DNA]</scope>
    <source>
        <strain evidence="3">NZ3</strain>
    </source>
</reference>
<keyword evidence="1" id="KW-0460">Magnesium</keyword>